<evidence type="ECO:0000313" key="1">
    <source>
        <dbReference type="EMBL" id="SEL21880.1"/>
    </source>
</evidence>
<dbReference type="Proteomes" id="UP000199256">
    <property type="component" value="Unassembled WGS sequence"/>
</dbReference>
<name>A0A1H7NEF9_9GAMM</name>
<evidence type="ECO:0000313" key="2">
    <source>
        <dbReference type="Proteomes" id="UP000199256"/>
    </source>
</evidence>
<organism evidence="1 2">
    <name type="scientific">Ectothiorhodospira marina</name>
    <dbReference type="NCBI Taxonomy" id="1396821"/>
    <lineage>
        <taxon>Bacteria</taxon>
        <taxon>Pseudomonadati</taxon>
        <taxon>Pseudomonadota</taxon>
        <taxon>Gammaproteobacteria</taxon>
        <taxon>Chromatiales</taxon>
        <taxon>Ectothiorhodospiraceae</taxon>
        <taxon>Ectothiorhodospira</taxon>
    </lineage>
</organism>
<dbReference type="AlphaFoldDB" id="A0A1H7NEF9"/>
<proteinExistence type="predicted"/>
<sequence>MFEQDDVPSSHPTTLQVKLVSGQADRYVFVDGPLPGVTGYFVRDGHGRAQALHLFGRRLPLREL</sequence>
<gene>
    <name evidence="1" type="ORF">SAMN05444515_111109</name>
</gene>
<accession>A0A1H7NEF9</accession>
<reference evidence="2" key="1">
    <citation type="submission" date="2016-10" db="EMBL/GenBank/DDBJ databases">
        <authorList>
            <person name="Varghese N."/>
            <person name="Submissions S."/>
        </authorList>
    </citation>
    <scope>NUCLEOTIDE SEQUENCE [LARGE SCALE GENOMIC DNA]</scope>
    <source>
        <strain evidence="2">DSM 241</strain>
    </source>
</reference>
<keyword evidence="2" id="KW-1185">Reference proteome</keyword>
<dbReference type="STRING" id="1396821.SAMN05444515_111109"/>
<protein>
    <submittedName>
        <fullName evidence="1">Uncharacterized protein</fullName>
    </submittedName>
</protein>
<dbReference type="EMBL" id="FOAA01000011">
    <property type="protein sequence ID" value="SEL21880.1"/>
    <property type="molecule type" value="Genomic_DNA"/>
</dbReference>